<name>A0A316YGL0_9BASI</name>
<dbReference type="InParanoid" id="A0A316YGL0"/>
<dbReference type="OrthoDB" id="1517790at2759"/>
<dbReference type="SUPFAM" id="SSF52058">
    <property type="entry name" value="L domain-like"/>
    <property type="match status" value="1"/>
</dbReference>
<feature type="compositionally biased region" description="Low complexity" evidence="3">
    <location>
        <begin position="439"/>
        <end position="448"/>
    </location>
</feature>
<dbReference type="Proteomes" id="UP000245768">
    <property type="component" value="Unassembled WGS sequence"/>
</dbReference>
<proteinExistence type="predicted"/>
<dbReference type="InterPro" id="IPR003591">
    <property type="entry name" value="Leu-rich_rpt_typical-subtyp"/>
</dbReference>
<dbReference type="RefSeq" id="XP_025375755.1">
    <property type="nucleotide sequence ID" value="XM_025518186.1"/>
</dbReference>
<dbReference type="InterPro" id="IPR032675">
    <property type="entry name" value="LRR_dom_sf"/>
</dbReference>
<evidence type="ECO:0000256" key="3">
    <source>
        <dbReference type="SAM" id="MobiDB-lite"/>
    </source>
</evidence>
<accession>A0A316YGL0</accession>
<dbReference type="InterPro" id="IPR050216">
    <property type="entry name" value="LRR_domain-containing"/>
</dbReference>
<dbReference type="PANTHER" id="PTHR48051">
    <property type="match status" value="1"/>
</dbReference>
<feature type="region of interest" description="Disordered" evidence="3">
    <location>
        <begin position="385"/>
        <end position="519"/>
    </location>
</feature>
<dbReference type="STRING" id="215250.A0A316YGL0"/>
<feature type="compositionally biased region" description="Acidic residues" evidence="3">
    <location>
        <begin position="43"/>
        <end position="73"/>
    </location>
</feature>
<dbReference type="PANTHER" id="PTHR48051:SF46">
    <property type="entry name" value="LEUCINE RICH REPEAT-CONTAINING DOMAIN PROTEIN"/>
    <property type="match status" value="1"/>
</dbReference>
<feature type="compositionally biased region" description="Basic and acidic residues" evidence="3">
    <location>
        <begin position="400"/>
        <end position="419"/>
    </location>
</feature>
<reference evidence="4 5" key="1">
    <citation type="journal article" date="2018" name="Mol. Biol. Evol.">
        <title>Broad Genomic Sampling Reveals a Smut Pathogenic Ancestry of the Fungal Clade Ustilaginomycotina.</title>
        <authorList>
            <person name="Kijpornyongpan T."/>
            <person name="Mondo S.J."/>
            <person name="Barry K."/>
            <person name="Sandor L."/>
            <person name="Lee J."/>
            <person name="Lipzen A."/>
            <person name="Pangilinan J."/>
            <person name="LaButti K."/>
            <person name="Hainaut M."/>
            <person name="Henrissat B."/>
            <person name="Grigoriev I.V."/>
            <person name="Spatafora J.W."/>
            <person name="Aime M.C."/>
        </authorList>
    </citation>
    <scope>NUCLEOTIDE SEQUENCE [LARGE SCALE GENOMIC DNA]</scope>
    <source>
        <strain evidence="4 5">MCA 4198</strain>
    </source>
</reference>
<gene>
    <name evidence="4" type="ORF">FA10DRAFT_166182</name>
</gene>
<evidence type="ECO:0000256" key="2">
    <source>
        <dbReference type="ARBA" id="ARBA00022737"/>
    </source>
</evidence>
<dbReference type="SMART" id="SM00364">
    <property type="entry name" value="LRR_BAC"/>
    <property type="match status" value="3"/>
</dbReference>
<dbReference type="Gene3D" id="3.80.10.10">
    <property type="entry name" value="Ribonuclease Inhibitor"/>
    <property type="match status" value="2"/>
</dbReference>
<dbReference type="PROSITE" id="PS51450">
    <property type="entry name" value="LRR"/>
    <property type="match status" value="1"/>
</dbReference>
<keyword evidence="2" id="KW-0677">Repeat</keyword>
<keyword evidence="5" id="KW-1185">Reference proteome</keyword>
<evidence type="ECO:0000313" key="5">
    <source>
        <dbReference type="Proteomes" id="UP000245768"/>
    </source>
</evidence>
<feature type="compositionally biased region" description="Basic and acidic residues" evidence="3">
    <location>
        <begin position="487"/>
        <end position="496"/>
    </location>
</feature>
<dbReference type="GeneID" id="37040102"/>
<dbReference type="AlphaFoldDB" id="A0A316YGL0"/>
<dbReference type="EMBL" id="KZ819638">
    <property type="protein sequence ID" value="PWN88557.1"/>
    <property type="molecule type" value="Genomic_DNA"/>
</dbReference>
<dbReference type="GO" id="GO:0005737">
    <property type="term" value="C:cytoplasm"/>
    <property type="evidence" value="ECO:0007669"/>
    <property type="project" value="TreeGrafter"/>
</dbReference>
<sequence>MAGRGDRAADRGASSSQSRRRTSQSKGATGQRNGRVARKEPEVRDEEEEEEEDGDESMSEDSSEEDSEEEEDDILLRTSLDLSSKPLPPLEQLSSTLAKFKNLSSLNISAMQPSKAAGNPRGLVHLRWLGRAVKVAGEGGFGSRLTQLNMSENGSFGREEAKDEAGKWDGLQRLTKLMVLNASACELRHFPPAPILLPLTSLTALVLSNNALTSLPTLPHLPHLNTLILSKNRLRALPASLASSAPALKKLAASHNALDDAPTALPDLSACAHLRQVRLHCNPSLRRLPRHLSTWGRGVGQGARGTGIELLDLSECGLDGWASVEDALLNAPTAGTAGEEQGGRRERGLTNLSLKGNGLAELEDYRQRLLGHFRTLKILDNESVVERRKKKRRNGTSAAEEGRSDRDRVEDKRNDRARDEELEAKKKRAWDAIDEGLGASSSSAQSASTKTVEGQGDDEGNRGTRKRQVDASAVAGIVHVKKKRKQHEAGSDKAEARNSPAKTADPFAQVGLGLGGAWD</sequence>
<feature type="region of interest" description="Disordered" evidence="3">
    <location>
        <begin position="1"/>
        <end position="73"/>
    </location>
</feature>
<evidence type="ECO:0000256" key="1">
    <source>
        <dbReference type="ARBA" id="ARBA00022614"/>
    </source>
</evidence>
<evidence type="ECO:0000313" key="4">
    <source>
        <dbReference type="EMBL" id="PWN88557.1"/>
    </source>
</evidence>
<dbReference type="InterPro" id="IPR001611">
    <property type="entry name" value="Leu-rich_rpt"/>
</dbReference>
<organism evidence="4 5">
    <name type="scientific">Acaromyces ingoldii</name>
    <dbReference type="NCBI Taxonomy" id="215250"/>
    <lineage>
        <taxon>Eukaryota</taxon>
        <taxon>Fungi</taxon>
        <taxon>Dikarya</taxon>
        <taxon>Basidiomycota</taxon>
        <taxon>Ustilaginomycotina</taxon>
        <taxon>Exobasidiomycetes</taxon>
        <taxon>Exobasidiales</taxon>
        <taxon>Cryptobasidiaceae</taxon>
        <taxon>Acaromyces</taxon>
    </lineage>
</organism>
<protein>
    <submittedName>
        <fullName evidence="4">L domain-like protein</fullName>
    </submittedName>
</protein>
<dbReference type="SMART" id="SM00369">
    <property type="entry name" value="LRR_TYP"/>
    <property type="match status" value="2"/>
</dbReference>
<keyword evidence="1" id="KW-0433">Leucine-rich repeat</keyword>
<feature type="compositionally biased region" description="Basic and acidic residues" evidence="3">
    <location>
        <begin position="1"/>
        <end position="10"/>
    </location>
</feature>